<feature type="chain" id="PRO_5040739983" evidence="2">
    <location>
        <begin position="23"/>
        <end position="323"/>
    </location>
</feature>
<proteinExistence type="inferred from homology"/>
<keyword evidence="2" id="KW-0732">Signal</keyword>
<dbReference type="Proteomes" id="UP001139516">
    <property type="component" value="Unassembled WGS sequence"/>
</dbReference>
<dbReference type="InterPro" id="IPR042100">
    <property type="entry name" value="Bug_dom1"/>
</dbReference>
<protein>
    <submittedName>
        <fullName evidence="3">Tripartite tricarboxylate transporter substrate binding protein</fullName>
    </submittedName>
</protein>
<dbReference type="PANTHER" id="PTHR42928:SF5">
    <property type="entry name" value="BLR1237 PROTEIN"/>
    <property type="match status" value="1"/>
</dbReference>
<reference evidence="3" key="1">
    <citation type="submission" date="2022-04" db="EMBL/GenBank/DDBJ databases">
        <title>Roseomonas acroporae sp. nov., isolated from coral Acropora digitifera.</title>
        <authorList>
            <person name="Sun H."/>
        </authorList>
    </citation>
    <scope>NUCLEOTIDE SEQUENCE</scope>
    <source>
        <strain evidence="3">NAR14</strain>
    </source>
</reference>
<dbReference type="PIRSF" id="PIRSF017082">
    <property type="entry name" value="YflP"/>
    <property type="match status" value="1"/>
</dbReference>
<accession>A0A9X1Y9P4</accession>
<keyword evidence="4" id="KW-1185">Reference proteome</keyword>
<evidence type="ECO:0000313" key="3">
    <source>
        <dbReference type="EMBL" id="MCK8786096.1"/>
    </source>
</evidence>
<feature type="signal peptide" evidence="2">
    <location>
        <begin position="1"/>
        <end position="22"/>
    </location>
</feature>
<comment type="similarity">
    <text evidence="1">Belongs to the UPF0065 (bug) family.</text>
</comment>
<dbReference type="EMBL" id="JALPRX010000073">
    <property type="protein sequence ID" value="MCK8786096.1"/>
    <property type="molecule type" value="Genomic_DNA"/>
</dbReference>
<gene>
    <name evidence="3" type="ORF">M0638_17100</name>
</gene>
<dbReference type="RefSeq" id="WP_248668212.1">
    <property type="nucleotide sequence ID" value="NZ_JALPRX010000073.1"/>
</dbReference>
<evidence type="ECO:0000313" key="4">
    <source>
        <dbReference type="Proteomes" id="UP001139516"/>
    </source>
</evidence>
<evidence type="ECO:0000256" key="1">
    <source>
        <dbReference type="ARBA" id="ARBA00006987"/>
    </source>
</evidence>
<comment type="caution">
    <text evidence="3">The sequence shown here is derived from an EMBL/GenBank/DDBJ whole genome shotgun (WGS) entry which is preliminary data.</text>
</comment>
<organism evidence="3 4">
    <name type="scientific">Roseomonas acroporae</name>
    <dbReference type="NCBI Taxonomy" id="2937791"/>
    <lineage>
        <taxon>Bacteria</taxon>
        <taxon>Pseudomonadati</taxon>
        <taxon>Pseudomonadota</taxon>
        <taxon>Alphaproteobacteria</taxon>
        <taxon>Acetobacterales</taxon>
        <taxon>Roseomonadaceae</taxon>
        <taxon>Roseomonas</taxon>
    </lineage>
</organism>
<evidence type="ECO:0000256" key="2">
    <source>
        <dbReference type="SAM" id="SignalP"/>
    </source>
</evidence>
<dbReference type="Pfam" id="PF03401">
    <property type="entry name" value="TctC"/>
    <property type="match status" value="1"/>
</dbReference>
<dbReference type="Gene3D" id="3.40.190.150">
    <property type="entry name" value="Bordetella uptake gene, domain 1"/>
    <property type="match status" value="1"/>
</dbReference>
<dbReference type="Gene3D" id="3.40.190.10">
    <property type="entry name" value="Periplasmic binding protein-like II"/>
    <property type="match status" value="1"/>
</dbReference>
<sequence>MADRRALLLGGACLLAGAAARAQPGFPNRAITLIAPSAPGSQTDIFSRVLAEPLGRSLGRPVVVENRPGASGILGTLATVRAAPDGHTLVYNSNSGTAIAPQLRRPPPYVTPRDLTPVALTLSGPSVIVVGDAVEAATIEDFVATLRARPGRLNLGSHGVGSFSHVAMEMFMAETRTVLTHIPYNGGGPLGSALLAGDVQVALLDVMTARPLLAQGRGRVLAQVGERRSPLFPDVPLVSETVASSVNMDYWLGLFAPAATPPALVERLHAEVTAAMALPASRARVAEASMLPPAITLPALREKVAREWEEWGRVIRDRDIVVQ</sequence>
<dbReference type="InterPro" id="IPR005064">
    <property type="entry name" value="BUG"/>
</dbReference>
<dbReference type="PANTHER" id="PTHR42928">
    <property type="entry name" value="TRICARBOXYLATE-BINDING PROTEIN"/>
    <property type="match status" value="1"/>
</dbReference>
<dbReference type="AlphaFoldDB" id="A0A9X1Y9P4"/>
<name>A0A9X1Y9P4_9PROT</name>
<dbReference type="SUPFAM" id="SSF53850">
    <property type="entry name" value="Periplasmic binding protein-like II"/>
    <property type="match status" value="1"/>
</dbReference>
<dbReference type="CDD" id="cd07012">
    <property type="entry name" value="PBP2_Bug_TTT"/>
    <property type="match status" value="1"/>
</dbReference>